<accession>A0A6A5WI32</accession>
<reference evidence="1" key="1">
    <citation type="journal article" date="2020" name="Stud. Mycol.">
        <title>101 Dothideomycetes genomes: a test case for predicting lifestyles and emergence of pathogens.</title>
        <authorList>
            <person name="Haridas S."/>
            <person name="Albert R."/>
            <person name="Binder M."/>
            <person name="Bloem J."/>
            <person name="Labutti K."/>
            <person name="Salamov A."/>
            <person name="Andreopoulos B."/>
            <person name="Baker S."/>
            <person name="Barry K."/>
            <person name="Bills G."/>
            <person name="Bluhm B."/>
            <person name="Cannon C."/>
            <person name="Castanera R."/>
            <person name="Culley D."/>
            <person name="Daum C."/>
            <person name="Ezra D."/>
            <person name="Gonzalez J."/>
            <person name="Henrissat B."/>
            <person name="Kuo A."/>
            <person name="Liang C."/>
            <person name="Lipzen A."/>
            <person name="Lutzoni F."/>
            <person name="Magnuson J."/>
            <person name="Mondo S."/>
            <person name="Nolan M."/>
            <person name="Ohm R."/>
            <person name="Pangilinan J."/>
            <person name="Park H.-J."/>
            <person name="Ramirez L."/>
            <person name="Alfaro M."/>
            <person name="Sun H."/>
            <person name="Tritt A."/>
            <person name="Yoshinaga Y."/>
            <person name="Zwiers L.-H."/>
            <person name="Turgeon B."/>
            <person name="Goodwin S."/>
            <person name="Spatafora J."/>
            <person name="Crous P."/>
            <person name="Grigoriev I."/>
        </authorList>
    </citation>
    <scope>NUCLEOTIDE SEQUENCE</scope>
    <source>
        <strain evidence="1">CBS 123094</strain>
    </source>
</reference>
<name>A0A6A5WI32_9PLEO</name>
<protein>
    <submittedName>
        <fullName evidence="1">Uncharacterized protein</fullName>
    </submittedName>
</protein>
<dbReference type="Proteomes" id="UP000799779">
    <property type="component" value="Unassembled WGS sequence"/>
</dbReference>
<sequence length="182" mass="19726">MRLAERTSRPTVPAERPSPALHLPTLFSTVAPSLLSLLSLLPLPHSALSTRRCCCVLDWLLSRLPILPTPIHRLHCLATCTPTASARGTHTLDTQPYCLLITPHLLPVSASRHSLNGKPLQTTFSASRALDHDRSPQALCGPLIAVPEPAPHNVPAVPPANTDARTQQQIRGWRKIKDPATA</sequence>
<organism evidence="1 2">
    <name type="scientific">Amniculicola lignicola CBS 123094</name>
    <dbReference type="NCBI Taxonomy" id="1392246"/>
    <lineage>
        <taxon>Eukaryota</taxon>
        <taxon>Fungi</taxon>
        <taxon>Dikarya</taxon>
        <taxon>Ascomycota</taxon>
        <taxon>Pezizomycotina</taxon>
        <taxon>Dothideomycetes</taxon>
        <taxon>Pleosporomycetidae</taxon>
        <taxon>Pleosporales</taxon>
        <taxon>Amniculicolaceae</taxon>
        <taxon>Amniculicola</taxon>
    </lineage>
</organism>
<evidence type="ECO:0000313" key="1">
    <source>
        <dbReference type="EMBL" id="KAF1997316.1"/>
    </source>
</evidence>
<proteinExistence type="predicted"/>
<evidence type="ECO:0000313" key="2">
    <source>
        <dbReference type="Proteomes" id="UP000799779"/>
    </source>
</evidence>
<dbReference type="AlphaFoldDB" id="A0A6A5WI32"/>
<keyword evidence="2" id="KW-1185">Reference proteome</keyword>
<dbReference type="EMBL" id="ML977615">
    <property type="protein sequence ID" value="KAF1997316.1"/>
    <property type="molecule type" value="Genomic_DNA"/>
</dbReference>
<gene>
    <name evidence="1" type="ORF">P154DRAFT_579064</name>
</gene>